<dbReference type="AlphaFoldDB" id="A0AA35KJB5"/>
<sequence length="141" mass="15361">MRTSCRAASGGLFVRVRSRTISAPSLRTSWRFSEGDGDEGGCHFVSCSWASPSVRQSEGRVALLLLEASEYRACFSWCSRAGRDEARLRTWRGRTEEAAPLGLASFPAVAKAKRSRCFLPSVEGSRGAWALSGSIRPTRAC</sequence>
<dbReference type="EMBL" id="OX395132">
    <property type="protein sequence ID" value="CAI5779255.1"/>
    <property type="molecule type" value="Genomic_DNA"/>
</dbReference>
<proteinExistence type="predicted"/>
<keyword evidence="2" id="KW-1185">Reference proteome</keyword>
<evidence type="ECO:0000313" key="1">
    <source>
        <dbReference type="EMBL" id="CAI5779255.1"/>
    </source>
</evidence>
<protein>
    <submittedName>
        <fullName evidence="1">Uncharacterized protein</fullName>
    </submittedName>
</protein>
<name>A0AA35KJB5_9SAUR</name>
<accession>A0AA35KJB5</accession>
<evidence type="ECO:0000313" key="2">
    <source>
        <dbReference type="Proteomes" id="UP001178461"/>
    </source>
</evidence>
<reference evidence="1" key="1">
    <citation type="submission" date="2022-12" db="EMBL/GenBank/DDBJ databases">
        <authorList>
            <person name="Alioto T."/>
            <person name="Alioto T."/>
            <person name="Gomez Garrido J."/>
        </authorList>
    </citation>
    <scope>NUCLEOTIDE SEQUENCE</scope>
</reference>
<organism evidence="1 2">
    <name type="scientific">Podarcis lilfordi</name>
    <name type="common">Lilford's wall lizard</name>
    <dbReference type="NCBI Taxonomy" id="74358"/>
    <lineage>
        <taxon>Eukaryota</taxon>
        <taxon>Metazoa</taxon>
        <taxon>Chordata</taxon>
        <taxon>Craniata</taxon>
        <taxon>Vertebrata</taxon>
        <taxon>Euteleostomi</taxon>
        <taxon>Lepidosauria</taxon>
        <taxon>Squamata</taxon>
        <taxon>Bifurcata</taxon>
        <taxon>Unidentata</taxon>
        <taxon>Episquamata</taxon>
        <taxon>Laterata</taxon>
        <taxon>Lacertibaenia</taxon>
        <taxon>Lacertidae</taxon>
        <taxon>Podarcis</taxon>
    </lineage>
</organism>
<dbReference type="Proteomes" id="UP001178461">
    <property type="component" value="Chromosome 7"/>
</dbReference>
<gene>
    <name evidence="1" type="ORF">PODLI_1B034718</name>
</gene>